<keyword evidence="3" id="KW-0804">Transcription</keyword>
<feature type="domain" description="HTH gntR-type" evidence="5">
    <location>
        <begin position="7"/>
        <end position="73"/>
    </location>
</feature>
<evidence type="ECO:0000313" key="6">
    <source>
        <dbReference type="EMBL" id="AXV04767.1"/>
    </source>
</evidence>
<dbReference type="SUPFAM" id="SSF64288">
    <property type="entry name" value="Chorismate lyase-like"/>
    <property type="match status" value="1"/>
</dbReference>
<dbReference type="PROSITE" id="PS50949">
    <property type="entry name" value="HTH_GNTR"/>
    <property type="match status" value="1"/>
</dbReference>
<evidence type="ECO:0000256" key="3">
    <source>
        <dbReference type="ARBA" id="ARBA00023163"/>
    </source>
</evidence>
<protein>
    <submittedName>
        <fullName evidence="6">Putative transcriptional regulator of N-Acetylglucosamine utilization, GntR family</fullName>
    </submittedName>
</protein>
<dbReference type="PANTHER" id="PTHR44846">
    <property type="entry name" value="MANNOSYL-D-GLYCERATE TRANSPORT/METABOLISM SYSTEM REPRESSOR MNGR-RELATED"/>
    <property type="match status" value="1"/>
</dbReference>
<dbReference type="GO" id="GO:0045892">
    <property type="term" value="P:negative regulation of DNA-templated transcription"/>
    <property type="evidence" value="ECO:0007669"/>
    <property type="project" value="TreeGrafter"/>
</dbReference>
<dbReference type="RefSeq" id="WP_114589665.1">
    <property type="nucleotide sequence ID" value="NZ_CP031165.1"/>
</dbReference>
<organism evidence="6 7">
    <name type="scientific">Euzebya pacifica</name>
    <dbReference type="NCBI Taxonomy" id="1608957"/>
    <lineage>
        <taxon>Bacteria</taxon>
        <taxon>Bacillati</taxon>
        <taxon>Actinomycetota</taxon>
        <taxon>Nitriliruptoria</taxon>
        <taxon>Euzebyales</taxon>
    </lineage>
</organism>
<keyword evidence="1" id="KW-0805">Transcription regulation</keyword>
<evidence type="ECO:0000256" key="4">
    <source>
        <dbReference type="SAM" id="MobiDB-lite"/>
    </source>
</evidence>
<dbReference type="CDD" id="cd07377">
    <property type="entry name" value="WHTH_GntR"/>
    <property type="match status" value="1"/>
</dbReference>
<evidence type="ECO:0000313" key="7">
    <source>
        <dbReference type="Proteomes" id="UP000264006"/>
    </source>
</evidence>
<proteinExistence type="predicted"/>
<keyword evidence="7" id="KW-1185">Reference proteome</keyword>
<dbReference type="Pfam" id="PF07702">
    <property type="entry name" value="UTRA"/>
    <property type="match status" value="1"/>
</dbReference>
<accession>A0A346XRC0</accession>
<name>A0A346XRC0_9ACTN</name>
<dbReference type="KEGG" id="euz:DVS28_a0059"/>
<dbReference type="Pfam" id="PF00392">
    <property type="entry name" value="GntR"/>
    <property type="match status" value="1"/>
</dbReference>
<dbReference type="PRINTS" id="PR00035">
    <property type="entry name" value="HTHGNTR"/>
</dbReference>
<dbReference type="InterPro" id="IPR036390">
    <property type="entry name" value="WH_DNA-bd_sf"/>
</dbReference>
<evidence type="ECO:0000259" key="5">
    <source>
        <dbReference type="PROSITE" id="PS50949"/>
    </source>
</evidence>
<dbReference type="Proteomes" id="UP000264006">
    <property type="component" value="Chromosome"/>
</dbReference>
<evidence type="ECO:0000256" key="2">
    <source>
        <dbReference type="ARBA" id="ARBA00023125"/>
    </source>
</evidence>
<dbReference type="AlphaFoldDB" id="A0A346XRC0"/>
<dbReference type="GO" id="GO:0003677">
    <property type="term" value="F:DNA binding"/>
    <property type="evidence" value="ECO:0007669"/>
    <property type="project" value="UniProtKB-KW"/>
</dbReference>
<dbReference type="InterPro" id="IPR050679">
    <property type="entry name" value="Bact_HTH_transcr_reg"/>
</dbReference>
<dbReference type="SUPFAM" id="SSF46785">
    <property type="entry name" value="Winged helix' DNA-binding domain"/>
    <property type="match status" value="1"/>
</dbReference>
<keyword evidence="2" id="KW-0238">DNA-binding</keyword>
<dbReference type="SMART" id="SM00866">
    <property type="entry name" value="UTRA"/>
    <property type="match status" value="1"/>
</dbReference>
<reference evidence="6 7" key="1">
    <citation type="submission" date="2018-09" db="EMBL/GenBank/DDBJ databases">
        <title>Complete genome sequence of Euzebya sp. DY32-46 isolated from seawater of Pacific Ocean.</title>
        <authorList>
            <person name="Xu L."/>
            <person name="Wu Y.-H."/>
            <person name="Xu X.-W."/>
        </authorList>
    </citation>
    <scope>NUCLEOTIDE SEQUENCE [LARGE SCALE GENOMIC DNA]</scope>
    <source>
        <strain evidence="6 7">DY32-46</strain>
    </source>
</reference>
<dbReference type="InterPro" id="IPR000524">
    <property type="entry name" value="Tscrpt_reg_HTH_GntR"/>
</dbReference>
<evidence type="ECO:0000256" key="1">
    <source>
        <dbReference type="ARBA" id="ARBA00023015"/>
    </source>
</evidence>
<dbReference type="SMART" id="SM00345">
    <property type="entry name" value="HTH_GNTR"/>
    <property type="match status" value="1"/>
</dbReference>
<dbReference type="InterPro" id="IPR011663">
    <property type="entry name" value="UTRA"/>
</dbReference>
<dbReference type="OrthoDB" id="8584262at2"/>
<gene>
    <name evidence="6" type="ORF">DVS28_a0059</name>
</gene>
<feature type="region of interest" description="Disordered" evidence="4">
    <location>
        <begin position="239"/>
        <end position="258"/>
    </location>
</feature>
<dbReference type="InterPro" id="IPR036388">
    <property type="entry name" value="WH-like_DNA-bd_sf"/>
</dbReference>
<dbReference type="Gene3D" id="3.40.1410.10">
    <property type="entry name" value="Chorismate lyase-like"/>
    <property type="match status" value="1"/>
</dbReference>
<dbReference type="PANTHER" id="PTHR44846:SF17">
    <property type="entry name" value="GNTR-FAMILY TRANSCRIPTIONAL REGULATOR"/>
    <property type="match status" value="1"/>
</dbReference>
<sequence length="258" mass="28875">MAEAKPLPLWRQVLEDLERRLERDEFTHRFPTDRELVQHYGTSRHTVREAVRHLKARGLVERERGRGGVVTDPSLSQPMGALYNLFATVEQAGRLQDSRVLALDMRPDAAAAEKFGYDPVTPLVHLERLRLMDGEPLALDTVWLAPDIGRTLLDVDFAHTSLYDELAARTGVRPTGGTETISAVVPDEALVEVLELAPDEGLLRIERVTTHAERVVECRLTLLRTSRVALRSTWPSETALEGRVMPPPAPSAEARSQR</sequence>
<dbReference type="Gene3D" id="1.10.10.10">
    <property type="entry name" value="Winged helix-like DNA-binding domain superfamily/Winged helix DNA-binding domain"/>
    <property type="match status" value="1"/>
</dbReference>
<dbReference type="GO" id="GO:0003700">
    <property type="term" value="F:DNA-binding transcription factor activity"/>
    <property type="evidence" value="ECO:0007669"/>
    <property type="project" value="InterPro"/>
</dbReference>
<dbReference type="EMBL" id="CP031165">
    <property type="protein sequence ID" value="AXV04767.1"/>
    <property type="molecule type" value="Genomic_DNA"/>
</dbReference>
<dbReference type="InterPro" id="IPR028978">
    <property type="entry name" value="Chorismate_lyase_/UTRA_dom_sf"/>
</dbReference>